<proteinExistence type="predicted"/>
<evidence type="ECO:0000313" key="2">
    <source>
        <dbReference type="Proteomes" id="UP001162501"/>
    </source>
</evidence>
<dbReference type="EMBL" id="OX596109">
    <property type="protein sequence ID" value="CAN0283593.1"/>
    <property type="molecule type" value="Genomic_DNA"/>
</dbReference>
<reference evidence="1" key="1">
    <citation type="submission" date="2023-05" db="EMBL/GenBank/DDBJ databases">
        <authorList>
            <consortium name="ELIXIR-Norway"/>
        </authorList>
    </citation>
    <scope>NUCLEOTIDE SEQUENCE</scope>
</reference>
<sequence length="93" mass="10511">MLWSERVHWIEGNVVNHELPYCRHSWWHDDIRGSPALTSSPSPDSRRILPLRPAPSPFLGAQPQVSGQRSGPLTRPLQHSPFPGPARQSFNLN</sequence>
<organism evidence="1 2">
    <name type="scientific">Rangifer tarandus platyrhynchus</name>
    <name type="common">Svalbard reindeer</name>
    <dbReference type="NCBI Taxonomy" id="3082113"/>
    <lineage>
        <taxon>Eukaryota</taxon>
        <taxon>Metazoa</taxon>
        <taxon>Chordata</taxon>
        <taxon>Craniata</taxon>
        <taxon>Vertebrata</taxon>
        <taxon>Euteleostomi</taxon>
        <taxon>Mammalia</taxon>
        <taxon>Eutheria</taxon>
        <taxon>Laurasiatheria</taxon>
        <taxon>Artiodactyla</taxon>
        <taxon>Ruminantia</taxon>
        <taxon>Pecora</taxon>
        <taxon>Cervidae</taxon>
        <taxon>Odocoileinae</taxon>
        <taxon>Rangifer</taxon>
    </lineage>
</organism>
<accession>A0AC59Z7K9</accession>
<protein>
    <submittedName>
        <fullName evidence="1">Uncharacterized protein</fullName>
    </submittedName>
</protein>
<evidence type="ECO:0000313" key="1">
    <source>
        <dbReference type="EMBL" id="CAN0283593.1"/>
    </source>
</evidence>
<reference evidence="1" key="2">
    <citation type="submission" date="2025-03" db="EMBL/GenBank/DDBJ databases">
        <authorList>
            <consortium name="ELIXIR-Norway"/>
            <consortium name="Elixir Norway"/>
        </authorList>
    </citation>
    <scope>NUCLEOTIDE SEQUENCE</scope>
</reference>
<dbReference type="Proteomes" id="UP001162501">
    <property type="component" value="Chromosome 25"/>
</dbReference>
<name>A0AC59Z7K9_RANTA</name>
<gene>
    <name evidence="1" type="ORF">MRATA1EN22A_LOCUS14899</name>
</gene>